<dbReference type="PANTHER" id="PTHR30146">
    <property type="entry name" value="LACI-RELATED TRANSCRIPTIONAL REPRESSOR"/>
    <property type="match status" value="1"/>
</dbReference>
<dbReference type="Gene3D" id="3.40.50.2300">
    <property type="match status" value="2"/>
</dbReference>
<keyword evidence="3 6" id="KW-0238">DNA-binding</keyword>
<gene>
    <name evidence="6" type="ORF">PL707_09040</name>
</gene>
<dbReference type="SUPFAM" id="SSF53822">
    <property type="entry name" value="Periplasmic binding protein-like I"/>
    <property type="match status" value="1"/>
</dbReference>
<dbReference type="Proteomes" id="UP001211105">
    <property type="component" value="Unassembled WGS sequence"/>
</dbReference>
<dbReference type="CDD" id="cd06288">
    <property type="entry name" value="PBP1_sucrose_transcription_regulator"/>
    <property type="match status" value="1"/>
</dbReference>
<proteinExistence type="predicted"/>
<evidence type="ECO:0000313" key="6">
    <source>
        <dbReference type="EMBL" id="MDB1162402.1"/>
    </source>
</evidence>
<dbReference type="PROSITE" id="PS00356">
    <property type="entry name" value="HTH_LACI_1"/>
    <property type="match status" value="1"/>
</dbReference>
<dbReference type="Pfam" id="PF13377">
    <property type="entry name" value="Peripla_BP_3"/>
    <property type="match status" value="1"/>
</dbReference>
<reference evidence="6" key="1">
    <citation type="submission" date="2023-01" db="EMBL/GenBank/DDBJ databases">
        <title>Human gut microbiome strain richness.</title>
        <authorList>
            <person name="Chen-Liaw A."/>
        </authorList>
    </citation>
    <scope>NUCLEOTIDE SEQUENCE</scope>
    <source>
        <strain evidence="6">BSD2780120875st1_E5_BSD2780120875b_170604</strain>
    </source>
</reference>
<evidence type="ECO:0000256" key="2">
    <source>
        <dbReference type="ARBA" id="ARBA00023015"/>
    </source>
</evidence>
<dbReference type="PROSITE" id="PS50932">
    <property type="entry name" value="HTH_LACI_2"/>
    <property type="match status" value="1"/>
</dbReference>
<dbReference type="GO" id="GO:0003700">
    <property type="term" value="F:DNA-binding transcription factor activity"/>
    <property type="evidence" value="ECO:0007669"/>
    <property type="project" value="TreeGrafter"/>
</dbReference>
<dbReference type="Pfam" id="PF00356">
    <property type="entry name" value="LacI"/>
    <property type="match status" value="1"/>
</dbReference>
<dbReference type="PANTHER" id="PTHR30146:SF148">
    <property type="entry name" value="HTH-TYPE TRANSCRIPTIONAL REPRESSOR PURR-RELATED"/>
    <property type="match status" value="1"/>
</dbReference>
<keyword evidence="2" id="KW-0805">Transcription regulation</keyword>
<dbReference type="SUPFAM" id="SSF47413">
    <property type="entry name" value="lambda repressor-like DNA-binding domains"/>
    <property type="match status" value="1"/>
</dbReference>
<keyword evidence="1" id="KW-0678">Repressor</keyword>
<evidence type="ECO:0000313" key="7">
    <source>
        <dbReference type="Proteomes" id="UP001211105"/>
    </source>
</evidence>
<evidence type="ECO:0000256" key="3">
    <source>
        <dbReference type="ARBA" id="ARBA00023125"/>
    </source>
</evidence>
<dbReference type="CDD" id="cd01392">
    <property type="entry name" value="HTH_LacI"/>
    <property type="match status" value="1"/>
</dbReference>
<dbReference type="InterPro" id="IPR028082">
    <property type="entry name" value="Peripla_BP_I"/>
</dbReference>
<dbReference type="InterPro" id="IPR010982">
    <property type="entry name" value="Lambda_DNA-bd_dom_sf"/>
</dbReference>
<keyword evidence="4" id="KW-0804">Transcription</keyword>
<feature type="domain" description="HTH lacI-type" evidence="5">
    <location>
        <begin position="4"/>
        <end position="60"/>
    </location>
</feature>
<protein>
    <submittedName>
        <fullName evidence="6">LacI family DNA-binding transcriptional regulator</fullName>
    </submittedName>
</protein>
<name>A0A564VTE6_9BIFI</name>
<dbReference type="AlphaFoldDB" id="A0A564VTE6"/>
<dbReference type="InterPro" id="IPR046335">
    <property type="entry name" value="LacI/GalR-like_sensor"/>
</dbReference>
<sequence length="344" mass="37178">MAKVTLQDVAKAAGVSIATASWAVNDNRNVRIPESTRRKVRKAADSLGYHHNALARGLARGCSDIIGFISDGVATSPFAGQVIQGAQDEAWRNGKILLVVNTNGKKDVERKTFAFMLEHQVEGVIYSKWVHESITPPSELDKVPAVLVNCYDERGRFPAVVPNEVQGGATATRLLLEAGHRRIAFVNAITPSPASLGRLEGYKAALAAFGIDFDSSLVVPANADQEGGYGAAEKVMATDATAVFCHNDRTALGLYDALRELGKRVPDDISVVGFDNQEMISAHMHPALTTVGLPQYELGVMGVRTLLRQCGRNEDDGDEHVVTRTFEPIFVQCPAVSRDSVKRL</sequence>
<accession>A0A564VTE6</accession>
<dbReference type="GO" id="GO:0000976">
    <property type="term" value="F:transcription cis-regulatory region binding"/>
    <property type="evidence" value="ECO:0007669"/>
    <property type="project" value="TreeGrafter"/>
</dbReference>
<dbReference type="GeneID" id="45583486"/>
<dbReference type="SMART" id="SM00354">
    <property type="entry name" value="HTH_LACI"/>
    <property type="match status" value="1"/>
</dbReference>
<comment type="caution">
    <text evidence="6">The sequence shown here is derived from an EMBL/GenBank/DDBJ whole genome shotgun (WGS) entry which is preliminary data.</text>
</comment>
<dbReference type="InterPro" id="IPR000843">
    <property type="entry name" value="HTH_LacI"/>
</dbReference>
<dbReference type="RefSeq" id="WP_003835916.1">
    <property type="nucleotide sequence ID" value="NZ_CABHMW010000003.1"/>
</dbReference>
<evidence type="ECO:0000259" key="5">
    <source>
        <dbReference type="PROSITE" id="PS50932"/>
    </source>
</evidence>
<organism evidence="6 7">
    <name type="scientific">Bifidobacterium catenulatum</name>
    <dbReference type="NCBI Taxonomy" id="1686"/>
    <lineage>
        <taxon>Bacteria</taxon>
        <taxon>Bacillati</taxon>
        <taxon>Actinomycetota</taxon>
        <taxon>Actinomycetes</taxon>
        <taxon>Bifidobacteriales</taxon>
        <taxon>Bifidobacteriaceae</taxon>
        <taxon>Bifidobacterium</taxon>
    </lineage>
</organism>
<dbReference type="Gene3D" id="1.10.260.40">
    <property type="entry name" value="lambda repressor-like DNA-binding domains"/>
    <property type="match status" value="1"/>
</dbReference>
<evidence type="ECO:0000256" key="4">
    <source>
        <dbReference type="ARBA" id="ARBA00023163"/>
    </source>
</evidence>
<dbReference type="EMBL" id="JAQKGX010000008">
    <property type="protein sequence ID" value="MDB1162402.1"/>
    <property type="molecule type" value="Genomic_DNA"/>
</dbReference>
<evidence type="ECO:0000256" key="1">
    <source>
        <dbReference type="ARBA" id="ARBA00022491"/>
    </source>
</evidence>